<gene>
    <name evidence="2" type="ORF">D3875_01170</name>
</gene>
<dbReference type="SUPFAM" id="SSF52540">
    <property type="entry name" value="P-loop containing nucleoside triphosphate hydrolases"/>
    <property type="match status" value="1"/>
</dbReference>
<evidence type="ECO:0000313" key="2">
    <source>
        <dbReference type="EMBL" id="RJF75688.1"/>
    </source>
</evidence>
<dbReference type="EMBL" id="QYUJ01000004">
    <property type="protein sequence ID" value="RJF75688.1"/>
    <property type="molecule type" value="Genomic_DNA"/>
</dbReference>
<keyword evidence="3" id="KW-1185">Reference proteome</keyword>
<dbReference type="Proteomes" id="UP000286287">
    <property type="component" value="Unassembled WGS sequence"/>
</dbReference>
<dbReference type="GO" id="GO:0016887">
    <property type="term" value="F:ATP hydrolysis activity"/>
    <property type="evidence" value="ECO:0007669"/>
    <property type="project" value="InterPro"/>
</dbReference>
<evidence type="ECO:0000259" key="1">
    <source>
        <dbReference type="Pfam" id="PF07728"/>
    </source>
</evidence>
<dbReference type="AlphaFoldDB" id="A0A418VHT3"/>
<organism evidence="2 3">
    <name type="scientific">Deinococcus cavernae</name>
    <dbReference type="NCBI Taxonomy" id="2320857"/>
    <lineage>
        <taxon>Bacteria</taxon>
        <taxon>Thermotogati</taxon>
        <taxon>Deinococcota</taxon>
        <taxon>Deinococci</taxon>
        <taxon>Deinococcales</taxon>
        <taxon>Deinococcaceae</taxon>
        <taxon>Deinococcus</taxon>
    </lineage>
</organism>
<dbReference type="Gene3D" id="3.40.50.300">
    <property type="entry name" value="P-loop containing nucleotide triphosphate hydrolases"/>
    <property type="match status" value="1"/>
</dbReference>
<sequence>MQTTHIPKVNHIQAADLVLNLGLSTTVMLWGVPGIGKTSIGRQLATLLGMEADFVIMLGSQMSPEDLAVPYITPEHTTVLCPPASLADGRPKFILIDEVNAAEPDVMRAFFSLILDRRVGHYTLPQGSVIMTTGNPIDSNSVARPLPAPLMTRMFHAELKLESAKPWLDWAYTNGIHPLVTGFIEERGLKALLGETRGDDKLSTNPRSWDNASRALHAFGITADLDGLEREERDALAGQVTRIAAGAVWHRDAEELGTWVRNKASGVSLRDILGGVAKLPFHDQVQAAYLLNVLKTKLEHELPVLEENLKGEAARFSAQAMNLITLTAQENPELAYLVLNSDQIPAWWLTRYSERKSLSTSSN</sequence>
<dbReference type="Pfam" id="PF07728">
    <property type="entry name" value="AAA_5"/>
    <property type="match status" value="1"/>
</dbReference>
<dbReference type="OrthoDB" id="9808317at2"/>
<accession>A0A418VHT3</accession>
<evidence type="ECO:0000313" key="3">
    <source>
        <dbReference type="Proteomes" id="UP000286287"/>
    </source>
</evidence>
<comment type="caution">
    <text evidence="2">The sequence shown here is derived from an EMBL/GenBank/DDBJ whole genome shotgun (WGS) entry which is preliminary data.</text>
</comment>
<dbReference type="InterPro" id="IPR011704">
    <property type="entry name" value="ATPase_dyneun-rel_AAA"/>
</dbReference>
<dbReference type="GO" id="GO:0005524">
    <property type="term" value="F:ATP binding"/>
    <property type="evidence" value="ECO:0007669"/>
    <property type="project" value="InterPro"/>
</dbReference>
<dbReference type="RefSeq" id="WP_119760296.1">
    <property type="nucleotide sequence ID" value="NZ_QYUJ01000004.1"/>
</dbReference>
<name>A0A418VHT3_9DEIO</name>
<dbReference type="InterPro" id="IPR027417">
    <property type="entry name" value="P-loop_NTPase"/>
</dbReference>
<protein>
    <submittedName>
        <fullName evidence="2">AAA family ATPase</fullName>
    </submittedName>
</protein>
<feature type="domain" description="ATPase dynein-related AAA" evidence="1">
    <location>
        <begin position="27"/>
        <end position="120"/>
    </location>
</feature>
<proteinExistence type="predicted"/>
<reference evidence="2 3" key="1">
    <citation type="submission" date="2018-09" db="EMBL/GenBank/DDBJ databases">
        <authorList>
            <person name="Zhu H."/>
        </authorList>
    </citation>
    <scope>NUCLEOTIDE SEQUENCE [LARGE SCALE GENOMIC DNA]</scope>
    <source>
        <strain evidence="2 3">K2S05-167</strain>
    </source>
</reference>